<organism evidence="10 11">
    <name type="scientific">Brevibacillus panacihumi</name>
    <dbReference type="NCBI Taxonomy" id="497735"/>
    <lineage>
        <taxon>Bacteria</taxon>
        <taxon>Bacillati</taxon>
        <taxon>Bacillota</taxon>
        <taxon>Bacilli</taxon>
        <taxon>Bacillales</taxon>
        <taxon>Paenibacillaceae</taxon>
        <taxon>Brevibacillus</taxon>
    </lineage>
</organism>
<dbReference type="GO" id="GO:0005886">
    <property type="term" value="C:plasma membrane"/>
    <property type="evidence" value="ECO:0007669"/>
    <property type="project" value="UniProtKB-SubCell"/>
</dbReference>
<feature type="domain" description="ABC transmembrane type-1" evidence="9">
    <location>
        <begin position="98"/>
        <end position="287"/>
    </location>
</feature>
<accession>A0A3M8D606</accession>
<evidence type="ECO:0000259" key="9">
    <source>
        <dbReference type="PROSITE" id="PS50928"/>
    </source>
</evidence>
<dbReference type="InterPro" id="IPR050366">
    <property type="entry name" value="BP-dependent_transpt_permease"/>
</dbReference>
<dbReference type="Gene3D" id="1.10.3720.10">
    <property type="entry name" value="MetI-like"/>
    <property type="match status" value="1"/>
</dbReference>
<dbReference type="GO" id="GO:0055085">
    <property type="term" value="P:transmembrane transport"/>
    <property type="evidence" value="ECO:0007669"/>
    <property type="project" value="InterPro"/>
</dbReference>
<comment type="caution">
    <text evidence="10">The sequence shown here is derived from an EMBL/GenBank/DDBJ whole genome shotgun (WGS) entry which is preliminary data.</text>
</comment>
<dbReference type="InterPro" id="IPR025966">
    <property type="entry name" value="OppC_N"/>
</dbReference>
<reference evidence="10 11" key="1">
    <citation type="submission" date="2018-10" db="EMBL/GenBank/DDBJ databases">
        <title>Phylogenomics of Brevibacillus.</title>
        <authorList>
            <person name="Dunlap C."/>
        </authorList>
    </citation>
    <scope>NUCLEOTIDE SEQUENCE [LARGE SCALE GENOMIC DNA]</scope>
    <source>
        <strain evidence="10 11">JCM 15085</strain>
    </source>
</reference>
<dbReference type="NCBIfam" id="NF045474">
    <property type="entry name" value="Opp2C"/>
    <property type="match status" value="1"/>
</dbReference>
<comment type="similarity">
    <text evidence="7">Belongs to the binding-protein-dependent transport system permease family. OppBC subfamily.</text>
</comment>
<protein>
    <submittedName>
        <fullName evidence="10">ABC transporter permease</fullName>
    </submittedName>
</protein>
<keyword evidence="4 8" id="KW-0812">Transmembrane</keyword>
<dbReference type="Proteomes" id="UP000281915">
    <property type="component" value="Unassembled WGS sequence"/>
</dbReference>
<name>A0A3M8D606_9BACL</name>
<gene>
    <name evidence="10" type="ORF">EDM58_05125</name>
</gene>
<feature type="transmembrane region" description="Helical" evidence="8">
    <location>
        <begin position="219"/>
        <end position="244"/>
    </location>
</feature>
<dbReference type="InterPro" id="IPR053385">
    <property type="entry name" value="ABC_transport_permease"/>
</dbReference>
<dbReference type="PANTHER" id="PTHR43386:SF1">
    <property type="entry name" value="D,D-DIPEPTIDE TRANSPORT SYSTEM PERMEASE PROTEIN DDPC-RELATED"/>
    <property type="match status" value="1"/>
</dbReference>
<evidence type="ECO:0000256" key="3">
    <source>
        <dbReference type="ARBA" id="ARBA00022475"/>
    </source>
</evidence>
<keyword evidence="5 8" id="KW-1133">Transmembrane helix</keyword>
<evidence type="ECO:0000256" key="5">
    <source>
        <dbReference type="ARBA" id="ARBA00022989"/>
    </source>
</evidence>
<keyword evidence="6 8" id="KW-0472">Membrane</keyword>
<dbReference type="CDD" id="cd06261">
    <property type="entry name" value="TM_PBP2"/>
    <property type="match status" value="1"/>
</dbReference>
<feature type="transmembrane region" description="Helical" evidence="8">
    <location>
        <begin position="100"/>
        <end position="126"/>
    </location>
</feature>
<proteinExistence type="inferred from homology"/>
<dbReference type="EMBL" id="RHHT01000007">
    <property type="protein sequence ID" value="RNB83494.1"/>
    <property type="molecule type" value="Genomic_DNA"/>
</dbReference>
<evidence type="ECO:0000313" key="10">
    <source>
        <dbReference type="EMBL" id="RNB83494.1"/>
    </source>
</evidence>
<dbReference type="AlphaFoldDB" id="A0A3M8D606"/>
<evidence type="ECO:0000256" key="1">
    <source>
        <dbReference type="ARBA" id="ARBA00004651"/>
    </source>
</evidence>
<sequence length="300" mass="32485">MSQIDLALQQDESTSEHAYASRSQWKMMVSRFKKNKRAMVGFWMVVFCVTVALLAPWVAPYDPIEQNMQIMLEGPSLSHPFGTDEFGRDILSRIIHGTQISLMTGIVGVLIAVILGVALGTISGYFGGLADTLIMRIMDIFMAFPSFLLALAIVSVLGPGMINVMIAIGIFSVPTFARLSRSSVISIKDKEYIEAVKAMGGSNLHIIIKHVIPNSIAPIIVLSSMRIATAIITAAGLSFLGMGAQPPTPEWGAMLSTGREYLRVAPHVSTMPGLAIMFLVLGFNMLGDGLRDALDPKMKL</sequence>
<evidence type="ECO:0000313" key="11">
    <source>
        <dbReference type="Proteomes" id="UP000281915"/>
    </source>
</evidence>
<dbReference type="Pfam" id="PF00528">
    <property type="entry name" value="BPD_transp_1"/>
    <property type="match status" value="1"/>
</dbReference>
<dbReference type="InterPro" id="IPR000515">
    <property type="entry name" value="MetI-like"/>
</dbReference>
<keyword evidence="3" id="KW-1003">Cell membrane</keyword>
<dbReference type="PROSITE" id="PS50928">
    <property type="entry name" value="ABC_TM1"/>
    <property type="match status" value="1"/>
</dbReference>
<evidence type="ECO:0000256" key="7">
    <source>
        <dbReference type="ARBA" id="ARBA00024202"/>
    </source>
</evidence>
<dbReference type="Pfam" id="PF12911">
    <property type="entry name" value="OppC_N"/>
    <property type="match status" value="1"/>
</dbReference>
<keyword evidence="2 8" id="KW-0813">Transport</keyword>
<dbReference type="InterPro" id="IPR035906">
    <property type="entry name" value="MetI-like_sf"/>
</dbReference>
<evidence type="ECO:0000256" key="2">
    <source>
        <dbReference type="ARBA" id="ARBA00022448"/>
    </source>
</evidence>
<evidence type="ECO:0000256" key="4">
    <source>
        <dbReference type="ARBA" id="ARBA00022692"/>
    </source>
</evidence>
<comment type="subcellular location">
    <subcellularLocation>
        <location evidence="1 8">Cell membrane</location>
        <topology evidence="1 8">Multi-pass membrane protein</topology>
    </subcellularLocation>
</comment>
<evidence type="ECO:0000256" key="8">
    <source>
        <dbReference type="RuleBase" id="RU363032"/>
    </source>
</evidence>
<feature type="transmembrane region" description="Helical" evidence="8">
    <location>
        <begin position="264"/>
        <end position="287"/>
    </location>
</feature>
<dbReference type="SUPFAM" id="SSF161098">
    <property type="entry name" value="MetI-like"/>
    <property type="match status" value="1"/>
</dbReference>
<evidence type="ECO:0000256" key="6">
    <source>
        <dbReference type="ARBA" id="ARBA00023136"/>
    </source>
</evidence>
<dbReference type="PANTHER" id="PTHR43386">
    <property type="entry name" value="OLIGOPEPTIDE TRANSPORT SYSTEM PERMEASE PROTEIN APPC"/>
    <property type="match status" value="1"/>
</dbReference>
<feature type="transmembrane region" description="Helical" evidence="8">
    <location>
        <begin position="38"/>
        <end position="59"/>
    </location>
</feature>